<reference evidence="1" key="1">
    <citation type="journal article" date="2019" name="bioRxiv">
        <title>The Genome of the Zebra Mussel, Dreissena polymorpha: A Resource for Invasive Species Research.</title>
        <authorList>
            <person name="McCartney M.A."/>
            <person name="Auch B."/>
            <person name="Kono T."/>
            <person name="Mallez S."/>
            <person name="Zhang Y."/>
            <person name="Obille A."/>
            <person name="Becker A."/>
            <person name="Abrahante J.E."/>
            <person name="Garbe J."/>
            <person name="Badalamenti J.P."/>
            <person name="Herman A."/>
            <person name="Mangelson H."/>
            <person name="Liachko I."/>
            <person name="Sullivan S."/>
            <person name="Sone E.D."/>
            <person name="Koren S."/>
            <person name="Silverstein K.A.T."/>
            <person name="Beckman K.B."/>
            <person name="Gohl D.M."/>
        </authorList>
    </citation>
    <scope>NUCLEOTIDE SEQUENCE</scope>
    <source>
        <strain evidence="1">Duluth1</strain>
        <tissue evidence="1">Whole animal</tissue>
    </source>
</reference>
<gene>
    <name evidence="1" type="ORF">DPMN_169800</name>
</gene>
<dbReference type="Proteomes" id="UP000828390">
    <property type="component" value="Unassembled WGS sequence"/>
</dbReference>
<reference evidence="1" key="2">
    <citation type="submission" date="2020-11" db="EMBL/GenBank/DDBJ databases">
        <authorList>
            <person name="McCartney M.A."/>
            <person name="Auch B."/>
            <person name="Kono T."/>
            <person name="Mallez S."/>
            <person name="Becker A."/>
            <person name="Gohl D.M."/>
            <person name="Silverstein K.A.T."/>
            <person name="Koren S."/>
            <person name="Bechman K.B."/>
            <person name="Herman A."/>
            <person name="Abrahante J.E."/>
            <person name="Garbe J."/>
        </authorList>
    </citation>
    <scope>NUCLEOTIDE SEQUENCE</scope>
    <source>
        <strain evidence="1">Duluth1</strain>
        <tissue evidence="1">Whole animal</tissue>
    </source>
</reference>
<name>A0A9D4DYD2_DREPO</name>
<keyword evidence="2" id="KW-1185">Reference proteome</keyword>
<sequence>MCKNKTQVCRCVRECVCVRVRVRVCVCADARVSAAECARVDLHKYGSLERPGFMTPCFSLDSIRSYRDNRFVMNEVAIKHWVRKA</sequence>
<evidence type="ECO:0000313" key="1">
    <source>
        <dbReference type="EMBL" id="KAH3768584.1"/>
    </source>
</evidence>
<proteinExistence type="predicted"/>
<dbReference type="EMBL" id="JAIWYP010000009">
    <property type="protein sequence ID" value="KAH3768584.1"/>
    <property type="molecule type" value="Genomic_DNA"/>
</dbReference>
<protein>
    <submittedName>
        <fullName evidence="1">Uncharacterized protein</fullName>
    </submittedName>
</protein>
<evidence type="ECO:0000313" key="2">
    <source>
        <dbReference type="Proteomes" id="UP000828390"/>
    </source>
</evidence>
<comment type="caution">
    <text evidence="1">The sequence shown here is derived from an EMBL/GenBank/DDBJ whole genome shotgun (WGS) entry which is preliminary data.</text>
</comment>
<organism evidence="1 2">
    <name type="scientific">Dreissena polymorpha</name>
    <name type="common">Zebra mussel</name>
    <name type="synonym">Mytilus polymorpha</name>
    <dbReference type="NCBI Taxonomy" id="45954"/>
    <lineage>
        <taxon>Eukaryota</taxon>
        <taxon>Metazoa</taxon>
        <taxon>Spiralia</taxon>
        <taxon>Lophotrochozoa</taxon>
        <taxon>Mollusca</taxon>
        <taxon>Bivalvia</taxon>
        <taxon>Autobranchia</taxon>
        <taxon>Heteroconchia</taxon>
        <taxon>Euheterodonta</taxon>
        <taxon>Imparidentia</taxon>
        <taxon>Neoheterodontei</taxon>
        <taxon>Myida</taxon>
        <taxon>Dreissenoidea</taxon>
        <taxon>Dreissenidae</taxon>
        <taxon>Dreissena</taxon>
    </lineage>
</organism>
<accession>A0A9D4DYD2</accession>
<dbReference type="AlphaFoldDB" id="A0A9D4DYD2"/>